<evidence type="ECO:0000256" key="4">
    <source>
        <dbReference type="ARBA" id="ARBA00022692"/>
    </source>
</evidence>
<dbReference type="InterPro" id="IPR036640">
    <property type="entry name" value="ABC1_TM_sf"/>
</dbReference>
<dbReference type="OrthoDB" id="6500128at2759"/>
<feature type="compositionally biased region" description="Basic and acidic residues" evidence="10">
    <location>
        <begin position="1039"/>
        <end position="1057"/>
    </location>
</feature>
<feature type="transmembrane region" description="Helical" evidence="11">
    <location>
        <begin position="852"/>
        <end position="869"/>
    </location>
</feature>
<feature type="domain" description="ABC transporter" evidence="12">
    <location>
        <begin position="1061"/>
        <end position="1294"/>
    </location>
</feature>
<evidence type="ECO:0000256" key="11">
    <source>
        <dbReference type="SAM" id="Phobius"/>
    </source>
</evidence>
<feature type="transmembrane region" description="Helical" evidence="11">
    <location>
        <begin position="153"/>
        <end position="176"/>
    </location>
</feature>
<dbReference type="SMART" id="SM00382">
    <property type="entry name" value="AAA"/>
    <property type="match status" value="2"/>
</dbReference>
<feature type="transmembrane region" description="Helical" evidence="11">
    <location>
        <begin position="784"/>
        <end position="809"/>
    </location>
</feature>
<dbReference type="GO" id="GO:0016887">
    <property type="term" value="F:ATP hydrolysis activity"/>
    <property type="evidence" value="ECO:0007669"/>
    <property type="project" value="InterPro"/>
</dbReference>
<dbReference type="PANTHER" id="PTHR24223:SF456">
    <property type="entry name" value="MULTIDRUG RESISTANCE-ASSOCIATED PROTEIN LETHAL(2)03659"/>
    <property type="match status" value="1"/>
</dbReference>
<proteinExistence type="inferred from homology"/>
<dbReference type="InterPro" id="IPR027417">
    <property type="entry name" value="P-loop_NTPase"/>
</dbReference>
<dbReference type="Pfam" id="PF00664">
    <property type="entry name" value="ABC_membrane"/>
    <property type="match status" value="2"/>
</dbReference>
<reference evidence="14 15" key="1">
    <citation type="submission" date="2020-08" db="EMBL/GenBank/DDBJ databases">
        <authorList>
            <person name="Hejnol A."/>
        </authorList>
    </citation>
    <scope>NUCLEOTIDE SEQUENCE [LARGE SCALE GENOMIC DNA]</scope>
</reference>
<evidence type="ECO:0000256" key="3">
    <source>
        <dbReference type="ARBA" id="ARBA00022448"/>
    </source>
</evidence>
<dbReference type="Gene3D" id="1.20.1560.10">
    <property type="entry name" value="ABC transporter type 1, transmembrane domain"/>
    <property type="match status" value="2"/>
</dbReference>
<dbReference type="SUPFAM" id="SSF90123">
    <property type="entry name" value="ABC transporter transmembrane region"/>
    <property type="match status" value="2"/>
</dbReference>
<dbReference type="GO" id="GO:0016020">
    <property type="term" value="C:membrane"/>
    <property type="evidence" value="ECO:0007669"/>
    <property type="project" value="UniProtKB-SubCell"/>
</dbReference>
<name>A0A7I8VHL2_9ANNE</name>
<dbReference type="FunFam" id="3.40.50.300:FF:000973">
    <property type="entry name" value="Multidrug resistance-associated protein 4"/>
    <property type="match status" value="1"/>
</dbReference>
<evidence type="ECO:0000313" key="14">
    <source>
        <dbReference type="EMBL" id="CAD5115493.1"/>
    </source>
</evidence>
<feature type="transmembrane region" description="Helical" evidence="11">
    <location>
        <begin position="972"/>
        <end position="992"/>
    </location>
</feature>
<evidence type="ECO:0000259" key="12">
    <source>
        <dbReference type="PROSITE" id="PS50893"/>
    </source>
</evidence>
<dbReference type="GO" id="GO:0005524">
    <property type="term" value="F:ATP binding"/>
    <property type="evidence" value="ECO:0007669"/>
    <property type="project" value="UniProtKB-KW"/>
</dbReference>
<feature type="transmembrane region" description="Helical" evidence="11">
    <location>
        <begin position="253"/>
        <end position="273"/>
    </location>
</feature>
<keyword evidence="15" id="KW-1185">Reference proteome</keyword>
<comment type="similarity">
    <text evidence="2">Belongs to the ABC transporter superfamily. ABCC family. Conjugate transporter (TC 3.A.1.208) subfamily.</text>
</comment>
<dbReference type="InterPro" id="IPR003439">
    <property type="entry name" value="ABC_transporter-like_ATP-bd"/>
</dbReference>
<dbReference type="InterPro" id="IPR003593">
    <property type="entry name" value="AAA+_ATPase"/>
</dbReference>
<dbReference type="InterPro" id="IPR011527">
    <property type="entry name" value="ABC1_TM_dom"/>
</dbReference>
<comment type="subcellular location">
    <subcellularLocation>
        <location evidence="1">Membrane</location>
        <topology evidence="1">Multi-pass membrane protein</topology>
    </subcellularLocation>
</comment>
<dbReference type="FunFam" id="3.40.50.300:FF:000163">
    <property type="entry name" value="Multidrug resistance-associated protein member 4"/>
    <property type="match status" value="1"/>
</dbReference>
<gene>
    <name evidence="14" type="ORF">DGYR_LOCUS4232</name>
</gene>
<dbReference type="CDD" id="cd03244">
    <property type="entry name" value="ABCC_MRP_domain2"/>
    <property type="match status" value="1"/>
</dbReference>
<evidence type="ECO:0000256" key="7">
    <source>
        <dbReference type="ARBA" id="ARBA00022840"/>
    </source>
</evidence>
<evidence type="ECO:0000256" key="1">
    <source>
        <dbReference type="ARBA" id="ARBA00004141"/>
    </source>
</evidence>
<evidence type="ECO:0000256" key="10">
    <source>
        <dbReference type="SAM" id="MobiDB-lite"/>
    </source>
</evidence>
<dbReference type="PANTHER" id="PTHR24223">
    <property type="entry name" value="ATP-BINDING CASSETTE SUB-FAMILY C"/>
    <property type="match status" value="1"/>
</dbReference>
<dbReference type="GO" id="GO:0140359">
    <property type="term" value="F:ABC-type transporter activity"/>
    <property type="evidence" value="ECO:0007669"/>
    <property type="project" value="InterPro"/>
</dbReference>
<feature type="domain" description="ABC transmembrane type-1" evidence="13">
    <location>
        <begin position="115"/>
        <end position="344"/>
    </location>
</feature>
<keyword evidence="9 11" id="KW-0472">Membrane</keyword>
<dbReference type="Proteomes" id="UP000549394">
    <property type="component" value="Unassembled WGS sequence"/>
</dbReference>
<evidence type="ECO:0000256" key="9">
    <source>
        <dbReference type="ARBA" id="ARBA00023136"/>
    </source>
</evidence>
<keyword evidence="6" id="KW-0547">Nucleotide-binding</keyword>
<comment type="caution">
    <text evidence="14">The sequence shown here is derived from an EMBL/GenBank/DDBJ whole genome shotgun (WGS) entry which is preliminary data.</text>
</comment>
<evidence type="ECO:0000256" key="5">
    <source>
        <dbReference type="ARBA" id="ARBA00022737"/>
    </source>
</evidence>
<keyword evidence="5" id="KW-0677">Repeat</keyword>
<evidence type="ECO:0000256" key="6">
    <source>
        <dbReference type="ARBA" id="ARBA00022741"/>
    </source>
</evidence>
<feature type="region of interest" description="Disordered" evidence="10">
    <location>
        <begin position="1039"/>
        <end position="1058"/>
    </location>
</feature>
<feature type="domain" description="ABC transmembrane type-1" evidence="13">
    <location>
        <begin position="782"/>
        <end position="1023"/>
    </location>
</feature>
<dbReference type="PROSITE" id="PS50929">
    <property type="entry name" value="ABC_TM1F"/>
    <property type="match status" value="2"/>
</dbReference>
<evidence type="ECO:0000259" key="13">
    <source>
        <dbReference type="PROSITE" id="PS50929"/>
    </source>
</evidence>
<dbReference type="Pfam" id="PF00005">
    <property type="entry name" value="ABC_tran"/>
    <property type="match status" value="2"/>
</dbReference>
<feature type="transmembrane region" description="Helical" evidence="11">
    <location>
        <begin position="28"/>
        <end position="50"/>
    </location>
</feature>
<feature type="transmembrane region" description="Helical" evidence="11">
    <location>
        <begin position="225"/>
        <end position="247"/>
    </location>
</feature>
<organism evidence="14 15">
    <name type="scientific">Dimorphilus gyrociliatus</name>
    <dbReference type="NCBI Taxonomy" id="2664684"/>
    <lineage>
        <taxon>Eukaryota</taxon>
        <taxon>Metazoa</taxon>
        <taxon>Spiralia</taxon>
        <taxon>Lophotrochozoa</taxon>
        <taxon>Annelida</taxon>
        <taxon>Polychaeta</taxon>
        <taxon>Polychaeta incertae sedis</taxon>
        <taxon>Dinophilidae</taxon>
        <taxon>Dimorphilus</taxon>
    </lineage>
</organism>
<evidence type="ECO:0000313" key="15">
    <source>
        <dbReference type="Proteomes" id="UP000549394"/>
    </source>
</evidence>
<dbReference type="InterPro" id="IPR044726">
    <property type="entry name" value="ABCC_6TM_D2"/>
</dbReference>
<dbReference type="InterPro" id="IPR044746">
    <property type="entry name" value="ABCC_6TM_D1"/>
</dbReference>
<keyword evidence="7" id="KW-0067">ATP-binding</keyword>
<keyword evidence="4 11" id="KW-0812">Transmembrane</keyword>
<dbReference type="InterPro" id="IPR050173">
    <property type="entry name" value="ABC_transporter_C-like"/>
</dbReference>
<dbReference type="PROSITE" id="PS00211">
    <property type="entry name" value="ABC_TRANSPORTER_1"/>
    <property type="match status" value="2"/>
</dbReference>
<accession>A0A7I8VHL2</accession>
<dbReference type="PROSITE" id="PS50893">
    <property type="entry name" value="ABC_TRANSPORTER_2"/>
    <property type="match status" value="2"/>
</dbReference>
<feature type="domain" description="ABC transporter" evidence="12">
    <location>
        <begin position="434"/>
        <end position="665"/>
    </location>
</feature>
<sequence length="1299" mass="147911">MGSYTLKENVPYCQHCSSRNISKLISLIYNYVNSIVQVCLCIFLFIFRWVQGIIDVGRKEKGGFGKQHHFLPPKSEMAENCGPKLVEAWEKQVNDQGTNAKLYLVILKSILGQYLVVGLLSILQDLATLLQPFVLRELMLQYGQENNSTSMLWVYSILLCVSNLFLSLIKRFYFFILDRISLRMMASTTYLIFHKILTTTKKDLSSISTGNIIERVCHDAEAVTWGIYSANTLWTGPLQLLFVLFYLYWHMGIYVTLGTLIILVLSLIQFYFAKTLAKYRKLQYIYMDKRTSVISELLSGMRLVKMYCWEKPFRKLIDGIRKKEMGFLKNLVICYTLLSDFLFFGKKSLIAMYVLIYYYLGYNLKAEKLFPLVLLINCISSVMLDRLPWAIKKVTESLVSAKRIQDFLLHNVKNDCEIKESKVACREQKLNNHIRNRKFNKSIISLKGGNASWDNASPTLNNIDLEIKRGELVAVIGKIGSGKTSLLMALLGELPIVSENRTITGKIAFTGQESWIFSESIRQNVLFGNKMNKNKYRKVIDSCCLTKDIEDFTMGDETKVGERGVKLSGGQKARLSLARALYEDADIYLLDDPLSAVDVKVGEKLFRGCFKELLKHKTILLVTHQLQYLQQCDKIIVMDKGSIQFRGSYEEVLQSGIDLIRVLSEKSMPISQDQPGIEIKKDEKVSLKGTRLTDKNKQSKKSIRNEREIDQGQEDLPIGRVGLDVYWSYFRLGASRKILLFILIVNLIWQVISNRIDFTIAEWSETDSMNKTESIVKGRNDYPFVYVSLILTAFGIGLFRSLLHFTVALRISSNLYSKMCESVIGSPIRFFDSNSIGQILSRFTTGISTADNNLTFAFYNMTLVLLSLGGTFTSAIIVSPLSLIAIIPFTISLFYYRNYINNVKIEVCRRTGVAYNPFLGHINSVLSGLETIRAFHRENAVRREFCLFCNNYIGNLFTRFVLFNWFSARTHVASSLFACFCILTSASLSAYFKAHQIGLIIIYSLPLMDSIHNFFSILSQVELRMVKVEQALQYTRLSSEGRKTTPKESMPKGEWPKRGNIQFDNVSYSYDPNGEEILKDISFNINGGEKIGIIGRTGSGKSSLIEALFRMSKFSRGVISIDGVNLQSLGLDDSRNCLSVIPQNPTLFNGTIRYNLDPFDEKRNDQLWQALKDVHMSETISKIGGLNYEINEFGSNLSVGQKQLICLARAILKDSKILILDEATSNVDQQTDAIIQKTIKKSFARKTVIIIAHRLNTLAEVDKIMVLSDGKIKEFEKPETLLKNNYSLFYQLVKIEKSF</sequence>
<feature type="transmembrane region" description="Helical" evidence="11">
    <location>
        <begin position="331"/>
        <end position="357"/>
    </location>
</feature>
<dbReference type="InterPro" id="IPR017871">
    <property type="entry name" value="ABC_transporter-like_CS"/>
</dbReference>
<keyword evidence="3" id="KW-0813">Transport</keyword>
<feature type="transmembrane region" description="Helical" evidence="11">
    <location>
        <begin position="875"/>
        <end position="896"/>
    </location>
</feature>
<dbReference type="EMBL" id="CAJFCJ010000006">
    <property type="protein sequence ID" value="CAD5115493.1"/>
    <property type="molecule type" value="Genomic_DNA"/>
</dbReference>
<dbReference type="CDD" id="cd18579">
    <property type="entry name" value="ABC_6TM_ABCC_D1"/>
    <property type="match status" value="1"/>
</dbReference>
<protein>
    <submittedName>
        <fullName evidence="14">DgyrCDS4462</fullName>
    </submittedName>
</protein>
<evidence type="ECO:0000256" key="8">
    <source>
        <dbReference type="ARBA" id="ARBA00022989"/>
    </source>
</evidence>
<dbReference type="SUPFAM" id="SSF52540">
    <property type="entry name" value="P-loop containing nucleoside triphosphate hydrolases"/>
    <property type="match status" value="2"/>
</dbReference>
<feature type="transmembrane region" description="Helical" evidence="11">
    <location>
        <begin position="111"/>
        <end position="133"/>
    </location>
</feature>
<dbReference type="CDD" id="cd18580">
    <property type="entry name" value="ABC_6TM_ABCC_D2"/>
    <property type="match status" value="1"/>
</dbReference>
<evidence type="ECO:0000256" key="2">
    <source>
        <dbReference type="ARBA" id="ARBA00009726"/>
    </source>
</evidence>
<keyword evidence="8 11" id="KW-1133">Transmembrane helix</keyword>
<dbReference type="Gene3D" id="3.40.50.300">
    <property type="entry name" value="P-loop containing nucleotide triphosphate hydrolases"/>
    <property type="match status" value="2"/>
</dbReference>
<dbReference type="CDD" id="cd03250">
    <property type="entry name" value="ABCC_MRP_domain1"/>
    <property type="match status" value="1"/>
</dbReference>